<dbReference type="CDD" id="cd21377">
    <property type="entry name" value="CTWD_Cns1-like"/>
    <property type="match status" value="1"/>
</dbReference>
<dbReference type="InterPro" id="IPR011990">
    <property type="entry name" value="TPR-like_helical_dom_sf"/>
</dbReference>
<feature type="compositionally biased region" description="Acidic residues" evidence="4">
    <location>
        <begin position="36"/>
        <end position="45"/>
    </location>
</feature>
<evidence type="ECO:0000313" key="6">
    <source>
        <dbReference type="EMBL" id="CAB9512159.1"/>
    </source>
</evidence>
<dbReference type="PANTHER" id="PTHR46035">
    <property type="entry name" value="TETRATRICOPEPTIDE REPEAT PROTEIN 4"/>
    <property type="match status" value="1"/>
</dbReference>
<dbReference type="GO" id="GO:0005829">
    <property type="term" value="C:cytosol"/>
    <property type="evidence" value="ECO:0007669"/>
    <property type="project" value="TreeGrafter"/>
</dbReference>
<reference evidence="6" key="1">
    <citation type="submission" date="2020-06" db="EMBL/GenBank/DDBJ databases">
        <authorList>
            <consortium name="Plant Systems Biology data submission"/>
        </authorList>
    </citation>
    <scope>NUCLEOTIDE SEQUENCE</scope>
    <source>
        <strain evidence="6">D6</strain>
    </source>
</reference>
<keyword evidence="1" id="KW-0677">Repeat</keyword>
<dbReference type="OrthoDB" id="10248838at2759"/>
<feature type="domain" description="Cns1/TTC4 wheel" evidence="5">
    <location>
        <begin position="343"/>
        <end position="408"/>
    </location>
</feature>
<dbReference type="Pfam" id="PF18972">
    <property type="entry name" value="Wheel"/>
    <property type="match status" value="1"/>
</dbReference>
<dbReference type="PANTHER" id="PTHR46035:SF1">
    <property type="entry name" value="TETRATRICOPEPTIDE REPEAT PROTEIN 4"/>
    <property type="match status" value="1"/>
</dbReference>
<organism evidence="6 7">
    <name type="scientific">Seminavis robusta</name>
    <dbReference type="NCBI Taxonomy" id="568900"/>
    <lineage>
        <taxon>Eukaryota</taxon>
        <taxon>Sar</taxon>
        <taxon>Stramenopiles</taxon>
        <taxon>Ochrophyta</taxon>
        <taxon>Bacillariophyta</taxon>
        <taxon>Bacillariophyceae</taxon>
        <taxon>Bacillariophycidae</taxon>
        <taxon>Naviculales</taxon>
        <taxon>Naviculaceae</taxon>
        <taxon>Seminavis</taxon>
    </lineage>
</organism>
<comment type="caution">
    <text evidence="6">The sequence shown here is derived from an EMBL/GenBank/DDBJ whole genome shotgun (WGS) entry which is preliminary data.</text>
</comment>
<dbReference type="EMBL" id="CAICTM010000520">
    <property type="protein sequence ID" value="CAB9512159.1"/>
    <property type="molecule type" value="Genomic_DNA"/>
</dbReference>
<proteinExistence type="predicted"/>
<feature type="region of interest" description="Disordered" evidence="4">
    <location>
        <begin position="1"/>
        <end position="45"/>
    </location>
</feature>
<evidence type="ECO:0000256" key="3">
    <source>
        <dbReference type="SAM" id="Coils"/>
    </source>
</evidence>
<evidence type="ECO:0000259" key="5">
    <source>
        <dbReference type="Pfam" id="PF18972"/>
    </source>
</evidence>
<dbReference type="SUPFAM" id="SSF48452">
    <property type="entry name" value="TPR-like"/>
    <property type="match status" value="1"/>
</dbReference>
<dbReference type="Gene3D" id="1.25.40.10">
    <property type="entry name" value="Tetratricopeptide repeat domain"/>
    <property type="match status" value="1"/>
</dbReference>
<keyword evidence="3" id="KW-0175">Coiled coil</keyword>
<dbReference type="GO" id="GO:0030544">
    <property type="term" value="F:Hsp70 protein binding"/>
    <property type="evidence" value="ECO:0007669"/>
    <property type="project" value="TreeGrafter"/>
</dbReference>
<dbReference type="GO" id="GO:0005634">
    <property type="term" value="C:nucleus"/>
    <property type="evidence" value="ECO:0007669"/>
    <property type="project" value="TreeGrafter"/>
</dbReference>
<name>A0A9N8E3P6_9STRA</name>
<sequence>MAKQDKKDEAGGKPGREEFDDLMNKMSDVKKKWDEEKDSDDEDDETGHLLTQAIDMALEQGRGWSAGEKEAYLEKLLDDDFIPPIFAESAEEVEKSGLAEAFSSLKYDDTPTQLMVNFKKMGNESFANGKRNVTNNMQYYRDAVNHYYEAFAWAQRIEPMLPGDLKAADNDDPTYTEQELDALKATICCNAALAHTQLKNWGLVREQANKAIIFDDKNVKAWFRLAKAHQMLQSWEEAGDAIDKGLALPGQENNADLKKLHKLLSAKVQRARKLRQERERARAARVSHVKQVWKHCKDSKIQLGRVPLVASVTDDEDGTDDESRWHHHRPNSGNLPALALHEWTWPCMFLYPSHQQSDFVRQFGESEMLALRMAEMFPEAEDGNDETAIPWDHNNEFMCSKLAVYFEVHCSDSDTLVHPDFVSKLKDQGEAMRFYEASRALLGDEGADMANVVKAVERKNLYKQRKAWKKKHGSIWSKPDPCPVVRVHPAVTLREILVDPRMVAANFFVTLILFPENHPAHEAFLKEHKCVGLIQPKEAS</sequence>
<keyword evidence="7" id="KW-1185">Reference proteome</keyword>
<evidence type="ECO:0000256" key="1">
    <source>
        <dbReference type="ARBA" id="ARBA00022737"/>
    </source>
</evidence>
<feature type="compositionally biased region" description="Basic and acidic residues" evidence="4">
    <location>
        <begin position="1"/>
        <end position="17"/>
    </location>
</feature>
<dbReference type="AlphaFoldDB" id="A0A9N8E3P6"/>
<keyword evidence="2" id="KW-0802">TPR repeat</keyword>
<feature type="coiled-coil region" evidence="3">
    <location>
        <begin position="257"/>
        <end position="284"/>
    </location>
</feature>
<evidence type="ECO:0000256" key="2">
    <source>
        <dbReference type="ARBA" id="ARBA00022803"/>
    </source>
</evidence>
<evidence type="ECO:0000313" key="7">
    <source>
        <dbReference type="Proteomes" id="UP001153069"/>
    </source>
</evidence>
<dbReference type="GO" id="GO:0051879">
    <property type="term" value="F:Hsp90 protein binding"/>
    <property type="evidence" value="ECO:0007669"/>
    <property type="project" value="InterPro"/>
</dbReference>
<protein>
    <recommendedName>
        <fullName evidence="5">Cns1/TTC4 wheel domain-containing protein</fullName>
    </recommendedName>
</protein>
<dbReference type="Proteomes" id="UP001153069">
    <property type="component" value="Unassembled WGS sequence"/>
</dbReference>
<accession>A0A9N8E3P6</accession>
<dbReference type="InterPro" id="IPR044059">
    <property type="entry name" value="Csn1/TTC4_wheel"/>
</dbReference>
<dbReference type="GO" id="GO:0006457">
    <property type="term" value="P:protein folding"/>
    <property type="evidence" value="ECO:0007669"/>
    <property type="project" value="TreeGrafter"/>
</dbReference>
<evidence type="ECO:0000256" key="4">
    <source>
        <dbReference type="SAM" id="MobiDB-lite"/>
    </source>
</evidence>
<gene>
    <name evidence="6" type="ORF">SEMRO_521_G159460.1</name>
</gene>